<dbReference type="EMBL" id="CP018762">
    <property type="protein sequence ID" value="APZ33644.1"/>
    <property type="molecule type" value="Genomic_DNA"/>
</dbReference>
<reference evidence="1 2" key="1">
    <citation type="submission" date="2016-12" db="EMBL/GenBank/DDBJ databases">
        <title>Complete genome sequence of Microbacterium aurum KACC 15219.</title>
        <authorList>
            <person name="Jung Y."/>
            <person name="Shin J.-H."/>
            <person name="Lee Y.-J."/>
            <person name="Yi H."/>
            <person name="Bahn Y.-S."/>
            <person name="Kim J.F."/>
            <person name="Lee D.-W."/>
        </authorList>
    </citation>
    <scope>NUCLEOTIDE SEQUENCE [LARGE SCALE GENOMIC DNA]</scope>
    <source>
        <strain evidence="1 2">KACC 15219</strain>
    </source>
</reference>
<accession>A0A1P8U6D6</accession>
<keyword evidence="2" id="KW-1185">Reference proteome</keyword>
<dbReference type="Proteomes" id="UP000187185">
    <property type="component" value="Chromosome"/>
</dbReference>
<dbReference type="AlphaFoldDB" id="A0A1P8U6D6"/>
<evidence type="ECO:0000313" key="2">
    <source>
        <dbReference type="Proteomes" id="UP000187185"/>
    </source>
</evidence>
<name>A0A1P8U6D6_9MICO</name>
<dbReference type="RefSeq" id="WP_076689750.1">
    <property type="nucleotide sequence ID" value="NZ_CP018762.1"/>
</dbReference>
<dbReference type="STRING" id="36805.BOH66_04705"/>
<proteinExistence type="predicted"/>
<sequence length="61" mass="6393">MSGTEFASTRVRTDEAGRVVVGDHAEAVRIAQDAVTFRRGMLRLSVAFPPVVAPGRAPAAA</sequence>
<organism evidence="1 2">
    <name type="scientific">Microbacterium aurum</name>
    <dbReference type="NCBI Taxonomy" id="36805"/>
    <lineage>
        <taxon>Bacteria</taxon>
        <taxon>Bacillati</taxon>
        <taxon>Actinomycetota</taxon>
        <taxon>Actinomycetes</taxon>
        <taxon>Micrococcales</taxon>
        <taxon>Microbacteriaceae</taxon>
        <taxon>Microbacterium</taxon>
    </lineage>
</organism>
<gene>
    <name evidence="1" type="ORF">BOH66_04705</name>
</gene>
<evidence type="ECO:0000313" key="1">
    <source>
        <dbReference type="EMBL" id="APZ33644.1"/>
    </source>
</evidence>
<dbReference type="KEGG" id="maur:BOH66_04705"/>
<protein>
    <submittedName>
        <fullName evidence="1">Uncharacterized protein</fullName>
    </submittedName>
</protein>